<sequence length="91" mass="10111">MKPSTVHRLGMGGTAAFLLPFTAFGGWLLPGAWVLGVLLPLWLVFIWSKSRCRSCGLHVNLQDCGPNTSSLFRYRRTLWPSDRCSRCGADV</sequence>
<dbReference type="RefSeq" id="WP_198574109.1">
    <property type="nucleotide sequence ID" value="NZ_JADWOX010000001.1"/>
</dbReference>
<name>A0ABS0SRC3_9CAUL</name>
<comment type="caution">
    <text evidence="2">The sequence shown here is derived from an EMBL/GenBank/DDBJ whole genome shotgun (WGS) entry which is preliminary data.</text>
</comment>
<evidence type="ECO:0000256" key="1">
    <source>
        <dbReference type="SAM" id="Phobius"/>
    </source>
</evidence>
<reference evidence="2 3" key="1">
    <citation type="submission" date="2020-11" db="EMBL/GenBank/DDBJ databases">
        <title>genome sequence of strain KACC 18849.</title>
        <authorList>
            <person name="Gao J."/>
            <person name="Zhang X."/>
        </authorList>
    </citation>
    <scope>NUCLEOTIDE SEQUENCE [LARGE SCALE GENOMIC DNA]</scope>
    <source>
        <strain evidence="2 3">KACC 18849</strain>
    </source>
</reference>
<feature type="transmembrane region" description="Helical" evidence="1">
    <location>
        <begin position="27"/>
        <end position="47"/>
    </location>
</feature>
<evidence type="ECO:0000313" key="3">
    <source>
        <dbReference type="Proteomes" id="UP000639859"/>
    </source>
</evidence>
<dbReference type="EMBL" id="JADWOX010000001">
    <property type="protein sequence ID" value="MBI1682135.1"/>
    <property type="molecule type" value="Genomic_DNA"/>
</dbReference>
<keyword evidence="3" id="KW-1185">Reference proteome</keyword>
<keyword evidence="1" id="KW-0472">Membrane</keyword>
<organism evidence="2 3">
    <name type="scientific">Caulobacter hibisci</name>
    <dbReference type="NCBI Taxonomy" id="2035993"/>
    <lineage>
        <taxon>Bacteria</taxon>
        <taxon>Pseudomonadati</taxon>
        <taxon>Pseudomonadota</taxon>
        <taxon>Alphaproteobacteria</taxon>
        <taxon>Caulobacterales</taxon>
        <taxon>Caulobacteraceae</taxon>
        <taxon>Caulobacter</taxon>
    </lineage>
</organism>
<evidence type="ECO:0000313" key="2">
    <source>
        <dbReference type="EMBL" id="MBI1682135.1"/>
    </source>
</evidence>
<protein>
    <submittedName>
        <fullName evidence="2">Uncharacterized protein</fullName>
    </submittedName>
</protein>
<dbReference type="Proteomes" id="UP000639859">
    <property type="component" value="Unassembled WGS sequence"/>
</dbReference>
<accession>A0ABS0SRC3</accession>
<gene>
    <name evidence="2" type="ORF">I4Q42_00455</name>
</gene>
<keyword evidence="1" id="KW-1133">Transmembrane helix</keyword>
<proteinExistence type="predicted"/>
<keyword evidence="1" id="KW-0812">Transmembrane</keyword>